<evidence type="ECO:0000256" key="4">
    <source>
        <dbReference type="ARBA" id="ARBA00022679"/>
    </source>
</evidence>
<dbReference type="InterPro" id="IPR029063">
    <property type="entry name" value="SAM-dependent_MTases_sf"/>
</dbReference>
<keyword evidence="2" id="KW-0489">Methyltransferase</keyword>
<evidence type="ECO:0000256" key="8">
    <source>
        <dbReference type="ARBA" id="ARBA00022884"/>
    </source>
</evidence>
<dbReference type="PANTHER" id="PTHR12189">
    <property type="entry name" value="MRNA GUANINE-7- METHYLTRANSFERASE"/>
    <property type="match status" value="1"/>
</dbReference>
<dbReference type="GO" id="GO:0005634">
    <property type="term" value="C:nucleus"/>
    <property type="evidence" value="ECO:0007669"/>
    <property type="project" value="TreeGrafter"/>
</dbReference>
<keyword evidence="3" id="KW-0507">mRNA processing</keyword>
<reference evidence="12" key="1">
    <citation type="submission" date="2019-09" db="EMBL/GenBank/DDBJ databases">
        <authorList>
            <person name="Needham M D."/>
        </authorList>
    </citation>
    <scope>NUCLEOTIDE SEQUENCE</scope>
</reference>
<evidence type="ECO:0000256" key="9">
    <source>
        <dbReference type="ARBA" id="ARBA00023134"/>
    </source>
</evidence>
<dbReference type="InterPro" id="IPR004971">
    <property type="entry name" value="mRNA_G-N7_MeTrfase_dom"/>
</dbReference>
<dbReference type="EMBL" id="CABVLZ010000003">
    <property type="protein sequence ID" value="VVU94975.1"/>
    <property type="molecule type" value="Genomic_DNA"/>
</dbReference>
<evidence type="ECO:0000256" key="3">
    <source>
        <dbReference type="ARBA" id="ARBA00022664"/>
    </source>
</evidence>
<dbReference type="CDD" id="cd02440">
    <property type="entry name" value="AdoMet_MTases"/>
    <property type="match status" value="1"/>
</dbReference>
<keyword evidence="9" id="KW-0342">GTP-binding</keyword>
<evidence type="ECO:0000256" key="10">
    <source>
        <dbReference type="ARBA" id="ARBA00047740"/>
    </source>
</evidence>
<gene>
    <name evidence="12" type="ORF">CPAV1605_700</name>
</gene>
<dbReference type="Gene3D" id="3.30.470.30">
    <property type="entry name" value="DNA ligase/mRNA capping enzyme"/>
    <property type="match status" value="1"/>
</dbReference>
<dbReference type="InterPro" id="IPR039753">
    <property type="entry name" value="RG7MT1"/>
</dbReference>
<keyword evidence="8" id="KW-0694">RNA-binding</keyword>
<dbReference type="GO" id="GO:0004651">
    <property type="term" value="F:polynucleotide 5'-phosphatase activity"/>
    <property type="evidence" value="ECO:0007669"/>
    <property type="project" value="InterPro"/>
</dbReference>
<dbReference type="GO" id="GO:0004482">
    <property type="term" value="F:mRNA 5'-cap (guanine-N7-)-methyltransferase activity"/>
    <property type="evidence" value="ECO:0007669"/>
    <property type="project" value="InterPro"/>
</dbReference>
<accession>A0A5E8CLK3</accession>
<dbReference type="SUPFAM" id="SSF55154">
    <property type="entry name" value="CYTH-like phosphatases"/>
    <property type="match status" value="1"/>
</dbReference>
<dbReference type="GO" id="GO:0140818">
    <property type="term" value="F:mRNA 5'-triphosphate monophosphatase activity"/>
    <property type="evidence" value="ECO:0007669"/>
    <property type="project" value="UniProtKB-EC"/>
</dbReference>
<dbReference type="AlphaFoldDB" id="A0A5E8CLK3"/>
<evidence type="ECO:0000256" key="2">
    <source>
        <dbReference type="ARBA" id="ARBA00022603"/>
    </source>
</evidence>
<dbReference type="PROSITE" id="PS51562">
    <property type="entry name" value="RNA_CAP0_MT"/>
    <property type="match status" value="1"/>
</dbReference>
<evidence type="ECO:0000256" key="7">
    <source>
        <dbReference type="ARBA" id="ARBA00022801"/>
    </source>
</evidence>
<comment type="catalytic activity">
    <reaction evidence="10">
        <text>a 5'-end triphospho-ribonucleoside in mRNA + H2O = a 5'-end diphospho-ribonucleoside in mRNA + phosphate + H(+)</text>
        <dbReference type="Rhea" id="RHEA:67004"/>
        <dbReference type="Rhea" id="RHEA-COMP:17164"/>
        <dbReference type="Rhea" id="RHEA-COMP:17165"/>
        <dbReference type="ChEBI" id="CHEBI:15377"/>
        <dbReference type="ChEBI" id="CHEBI:15378"/>
        <dbReference type="ChEBI" id="CHEBI:43474"/>
        <dbReference type="ChEBI" id="CHEBI:167616"/>
        <dbReference type="ChEBI" id="CHEBI:167618"/>
        <dbReference type="EC" id="3.6.1.74"/>
    </reaction>
    <physiologicalReaction direction="left-to-right" evidence="10">
        <dbReference type="Rhea" id="RHEA:67005"/>
    </physiologicalReaction>
</comment>
<dbReference type="SUPFAM" id="SSF53335">
    <property type="entry name" value="S-adenosyl-L-methionine-dependent methyltransferases"/>
    <property type="match status" value="1"/>
</dbReference>
<sequence>MSSIFTNAEQKKIGTIYQDLEQTDEFEFMFNNYNENPLTITNFLDTLKYLTYRSKVDKLLLETSMSLDVIYNYKENSSNVYRVSITGLENVNKLMNLIHKRRNHVIFTILISKIYNDSEEGLTLIHKVKNRDETINVDDYDIRIRKAKESSVSKKTMDDLMKLNNSEGYKITFRYKQRISLVILDNDDVRIVVDLTSVKQRKDINSLEKSPEIYELEIDIAKKNKSKKNYMDVIYSEIVSLKKILQQSNVLISNKKTRDVLSEYKLLTYGDKNINIKNLYSMQPISAEVQHIVDKIPNKYGVTDKADGEKYCCVILNEEVYFISNNLAISKSGLEADKKLNGTIMEGEYIYLPDYKKYLFLAYDILSYQGKDARTEPLLENRLKLIDKTIESLVDYAFKFEDLKGKFSLPNIISFYEKQVKSYFEHMHNQLMKNKSNILVFRKNFFLPKGGSPSEVFAYSFLIWRLFTEDSSIQCPYILDGLIYSGLDQIYTRIKKDWKYPIYKFKPPSYNSIDMYLLFERDKDNNQLINVFDNTDNDKIKGKTYRIANLYVGDSVDNKEVPVPFQKEKDNNIAYFLLDDDGEVRDVTGRVVQDGTVIELAYNNDLSIPHRFRWVILRTRFDKTESVIKYKRKYGNFKDVANKTWNSMMESLNIDDIKILSEPTSYETHMKFLKTKVDTSVITYERKQDVYYQKITNLAKPMREWHNFIKSIIIYTYCSPKFINHSKRKEKLDVLDLGCGRGGDNMKMYHSRVKKYVGIDIDHNGINSSTDGAISRYMTLKKKFPDFTKMTFVHADGGSLLNVKDQEKVLGQMSNENKEYIRDIFEKGTQFDIINCQFVFHYFFEDETKLNNVCQNMKTYLKPGGFFIATLFDGEKIMELLGDNDNYKSEYTDEEGNKTTFFEIVKSYSEKKNFNKVGLPIDIYMSWISEENTYLTEFLVTKELMIKSLKEKCNMKLIDTATFHDLYEINKPFFMDTITHEEHEKNRNFYMKVRKFYDQETSVDKESKVYSDLFRYYIFQKM</sequence>
<dbReference type="UniPathway" id="UPA00922"/>
<feature type="domain" description="MRNA cap 0 methyltransferase" evidence="11">
    <location>
        <begin position="697"/>
        <end position="1022"/>
    </location>
</feature>
<keyword evidence="4" id="KW-0808">Transferase</keyword>
<evidence type="ECO:0000256" key="6">
    <source>
        <dbReference type="ARBA" id="ARBA00022741"/>
    </source>
</evidence>
<proteinExistence type="predicted"/>
<comment type="pathway">
    <text evidence="1">mRNA processing; mRNA capping.</text>
</comment>
<evidence type="ECO:0000259" key="11">
    <source>
        <dbReference type="PROSITE" id="PS51562"/>
    </source>
</evidence>
<evidence type="ECO:0000256" key="5">
    <source>
        <dbReference type="ARBA" id="ARBA00022691"/>
    </source>
</evidence>
<organism evidence="12">
    <name type="scientific">seawater metagenome</name>
    <dbReference type="NCBI Taxonomy" id="1561972"/>
    <lineage>
        <taxon>unclassified sequences</taxon>
        <taxon>metagenomes</taxon>
        <taxon>ecological metagenomes</taxon>
    </lineage>
</organism>
<dbReference type="GO" id="GO:0005525">
    <property type="term" value="F:GTP binding"/>
    <property type="evidence" value="ECO:0007669"/>
    <property type="project" value="UniProtKB-KW"/>
</dbReference>
<protein>
    <submittedName>
        <fullName evidence="12">mRNA capping enzyme</fullName>
    </submittedName>
</protein>
<keyword evidence="6" id="KW-0547">Nucleotide-binding</keyword>
<dbReference type="Gene3D" id="3.40.50.150">
    <property type="entry name" value="Vaccinia Virus protein VP39"/>
    <property type="match status" value="1"/>
</dbReference>
<dbReference type="PANTHER" id="PTHR12189:SF2">
    <property type="entry name" value="MRNA CAP GUANINE-N7 METHYLTRANSFERASE"/>
    <property type="match status" value="1"/>
</dbReference>
<dbReference type="InterPro" id="IPR033469">
    <property type="entry name" value="CYTH-like_dom_sf"/>
</dbReference>
<dbReference type="Gene3D" id="3.20.100.10">
    <property type="entry name" value="mRNA triphosphatase Cet1-like"/>
    <property type="match status" value="1"/>
</dbReference>
<dbReference type="Pfam" id="PF03291">
    <property type="entry name" value="mRNA_G-N7_MeTrfase"/>
    <property type="match status" value="1"/>
</dbReference>
<dbReference type="GO" id="GO:0003723">
    <property type="term" value="F:RNA binding"/>
    <property type="evidence" value="ECO:0007669"/>
    <property type="project" value="UniProtKB-KW"/>
</dbReference>
<keyword evidence="7" id="KW-0378">Hydrolase</keyword>
<dbReference type="InterPro" id="IPR037009">
    <property type="entry name" value="mRNA_triPase_Cet1_sf"/>
</dbReference>
<dbReference type="SUPFAM" id="SSF56091">
    <property type="entry name" value="DNA ligase/mRNA capping enzyme, catalytic domain"/>
    <property type="match status" value="1"/>
</dbReference>
<keyword evidence="5" id="KW-0949">S-adenosyl-L-methionine</keyword>
<name>A0A5E8CLK3_9ZZZZ</name>
<evidence type="ECO:0000313" key="12">
    <source>
        <dbReference type="EMBL" id="VVU94975.1"/>
    </source>
</evidence>
<evidence type="ECO:0000256" key="1">
    <source>
        <dbReference type="ARBA" id="ARBA00005129"/>
    </source>
</evidence>